<dbReference type="EMBL" id="CAJHIA010000030">
    <property type="protein sequence ID" value="CAD6448391.1"/>
    <property type="molecule type" value="Genomic_DNA"/>
</dbReference>
<sequence>MNLFNDHHPELKYILHRQPHSFKLLVSHQSYWCICFHSCIQVLCWGVENVLALQVRERHLKDNAFEARGIVLTFEVGSKVGR</sequence>
<name>A0A8H2ZTZ1_9HELO</name>
<dbReference type="AlphaFoldDB" id="A0A8H2ZTZ1"/>
<accession>A0A8H2ZTZ1</accession>
<proteinExistence type="predicted"/>
<dbReference type="Proteomes" id="UP000624404">
    <property type="component" value="Unassembled WGS sequence"/>
</dbReference>
<organism evidence="1 2">
    <name type="scientific">Sclerotinia trifoliorum</name>
    <dbReference type="NCBI Taxonomy" id="28548"/>
    <lineage>
        <taxon>Eukaryota</taxon>
        <taxon>Fungi</taxon>
        <taxon>Dikarya</taxon>
        <taxon>Ascomycota</taxon>
        <taxon>Pezizomycotina</taxon>
        <taxon>Leotiomycetes</taxon>
        <taxon>Helotiales</taxon>
        <taxon>Sclerotiniaceae</taxon>
        <taxon>Sclerotinia</taxon>
    </lineage>
</organism>
<protein>
    <submittedName>
        <fullName evidence="1">Bf3ec723-f04a-4f79-934f-b77e5d0e4e41</fullName>
    </submittedName>
</protein>
<gene>
    <name evidence="1" type="ORF">SCLTRI_LOCUS8183</name>
</gene>
<evidence type="ECO:0000313" key="1">
    <source>
        <dbReference type="EMBL" id="CAD6448391.1"/>
    </source>
</evidence>
<keyword evidence="2" id="KW-1185">Reference proteome</keyword>
<comment type="caution">
    <text evidence="1">The sequence shown here is derived from an EMBL/GenBank/DDBJ whole genome shotgun (WGS) entry which is preliminary data.</text>
</comment>
<reference evidence="1" key="1">
    <citation type="submission" date="2020-10" db="EMBL/GenBank/DDBJ databases">
        <authorList>
            <person name="Kusch S."/>
        </authorList>
    </citation>
    <scope>NUCLEOTIDE SEQUENCE</scope>
    <source>
        <strain evidence="1">SwB9</strain>
    </source>
</reference>
<evidence type="ECO:0000313" key="2">
    <source>
        <dbReference type="Proteomes" id="UP000624404"/>
    </source>
</evidence>